<organism evidence="7 8">
    <name type="scientific">Geodia barretti</name>
    <name type="common">Barrett's horny sponge</name>
    <dbReference type="NCBI Taxonomy" id="519541"/>
    <lineage>
        <taxon>Eukaryota</taxon>
        <taxon>Metazoa</taxon>
        <taxon>Porifera</taxon>
        <taxon>Demospongiae</taxon>
        <taxon>Heteroscleromorpha</taxon>
        <taxon>Tetractinellida</taxon>
        <taxon>Astrophorina</taxon>
        <taxon>Geodiidae</taxon>
        <taxon>Geodia</taxon>
    </lineage>
</organism>
<dbReference type="InterPro" id="IPR027417">
    <property type="entry name" value="P-loop_NTPase"/>
</dbReference>
<evidence type="ECO:0000313" key="8">
    <source>
        <dbReference type="Proteomes" id="UP001174909"/>
    </source>
</evidence>
<dbReference type="EMBL" id="CASHTH010004016">
    <property type="protein sequence ID" value="CAI8052483.1"/>
    <property type="molecule type" value="Genomic_DNA"/>
</dbReference>
<dbReference type="Gene3D" id="1.20.120.850">
    <property type="entry name" value="SWI2/SNF2 ATPases, N-terminal domain"/>
    <property type="match status" value="1"/>
</dbReference>
<dbReference type="CDD" id="cd18008">
    <property type="entry name" value="DEXDc_SHPRH-like"/>
    <property type="match status" value="1"/>
</dbReference>
<dbReference type="SUPFAM" id="SSF52540">
    <property type="entry name" value="P-loop containing nucleoside triphosphate hydrolases"/>
    <property type="match status" value="2"/>
</dbReference>
<dbReference type="PANTHER" id="PTHR45626">
    <property type="entry name" value="TRANSCRIPTION TERMINATION FACTOR 2-RELATED"/>
    <property type="match status" value="1"/>
</dbReference>
<dbReference type="GO" id="GO:0005524">
    <property type="term" value="F:ATP binding"/>
    <property type="evidence" value="ECO:0007669"/>
    <property type="project" value="UniProtKB-KW"/>
</dbReference>
<evidence type="ECO:0000259" key="5">
    <source>
        <dbReference type="PROSITE" id="PS51192"/>
    </source>
</evidence>
<dbReference type="Pfam" id="PF00271">
    <property type="entry name" value="Helicase_C"/>
    <property type="match status" value="1"/>
</dbReference>
<evidence type="ECO:0000313" key="7">
    <source>
        <dbReference type="EMBL" id="CAI8052483.1"/>
    </source>
</evidence>
<feature type="domain" description="Helicase C-terminal" evidence="6">
    <location>
        <begin position="511"/>
        <end position="674"/>
    </location>
</feature>
<dbReference type="GO" id="GO:0008094">
    <property type="term" value="F:ATP-dependent activity, acting on DNA"/>
    <property type="evidence" value="ECO:0007669"/>
    <property type="project" value="TreeGrafter"/>
</dbReference>
<gene>
    <name evidence="7" type="ORF">GBAR_LOCUS28693</name>
</gene>
<dbReference type="PROSITE" id="PS51192">
    <property type="entry name" value="HELICASE_ATP_BIND_1"/>
    <property type="match status" value="1"/>
</dbReference>
<protein>
    <submittedName>
        <fullName evidence="7">Transcription termination factor 2</fullName>
    </submittedName>
</protein>
<evidence type="ECO:0000256" key="4">
    <source>
        <dbReference type="SAM" id="MobiDB-lite"/>
    </source>
</evidence>
<dbReference type="SMART" id="SM00490">
    <property type="entry name" value="HELICc"/>
    <property type="match status" value="1"/>
</dbReference>
<name>A0AA35TQB3_GEOBA</name>
<sequence>MAHRLPDGGVKLREQRKMVMNRISEMKRVPPPDLSANRPVHAPSGGDKLFQRGLNLQARLLTSGVVEQLHRSLETCPTADTLAPQPSDLTATLFPHQQRALAWLLWREKQTPSGGILADEMGLGKTLSMISLILQNPSDHSHHSDDLMSSRATLVVCAPSLIHQWAAEIDSRLHRNTLSVLIYHGSKRTKFPQGLADHDVVITTYDTVGAEGASSLDTEEAGTGGKRRRRVASTTTLFQVYWYRVVLDEAHKIRNPKTAMAVGVSGLKKVHRWAVTGTPVQNKLTDLYSLIKFLELAPFDDIREWKHSIERKSVVGMQRLRTMIAVLVLRRSKEDIASTHKLPDKIINTHTLDLGMEEQSIYDALFTEARKVFVRFLTEQRGEGEETDSPAKTNSTGNTPPAVLLPPPVQRCLDNILASFKDGSVRQGAVLVMLLRLRQCCCHPGLMVSGAQDVDLEEGLEEALDSLSLDHVTRVSCHVTPESCHVIPTNSQLKDVSLLPPPFREQRLSTKICEVLREVRRIRGLDPPEKCIVVSQWIGLLDIARFQLDSAGISWTSIDSRVSPKQRSLNVSSFNSAKPDPAVMLLSMIAGGEGLNLVGGNHVFMLDLHWNPAVELQATDRAHRMGQTRNVHVHRFVCRGTVEEKIQLLQTKKLQLSASVLSGASRPKQGNRLTLQDLKVLFQVE</sequence>
<proteinExistence type="predicted"/>
<evidence type="ECO:0000256" key="2">
    <source>
        <dbReference type="ARBA" id="ARBA00022801"/>
    </source>
</evidence>
<evidence type="ECO:0000256" key="1">
    <source>
        <dbReference type="ARBA" id="ARBA00022741"/>
    </source>
</evidence>
<dbReference type="InterPro" id="IPR000330">
    <property type="entry name" value="SNF2_N"/>
</dbReference>
<dbReference type="GO" id="GO:0005634">
    <property type="term" value="C:nucleus"/>
    <property type="evidence" value="ECO:0007669"/>
    <property type="project" value="TreeGrafter"/>
</dbReference>
<evidence type="ECO:0000256" key="3">
    <source>
        <dbReference type="ARBA" id="ARBA00022840"/>
    </source>
</evidence>
<dbReference type="Proteomes" id="UP001174909">
    <property type="component" value="Unassembled WGS sequence"/>
</dbReference>
<dbReference type="Pfam" id="PF00176">
    <property type="entry name" value="SNF2-rel_dom"/>
    <property type="match status" value="1"/>
</dbReference>
<dbReference type="CDD" id="cd18793">
    <property type="entry name" value="SF2_C_SNF"/>
    <property type="match status" value="1"/>
</dbReference>
<reference evidence="7" key="1">
    <citation type="submission" date="2023-03" db="EMBL/GenBank/DDBJ databases">
        <authorList>
            <person name="Steffen K."/>
            <person name="Cardenas P."/>
        </authorList>
    </citation>
    <scope>NUCLEOTIDE SEQUENCE</scope>
</reference>
<dbReference type="InterPro" id="IPR038718">
    <property type="entry name" value="SNF2-like_sf"/>
</dbReference>
<dbReference type="AlphaFoldDB" id="A0AA35TQB3"/>
<dbReference type="Gene3D" id="3.40.50.10810">
    <property type="entry name" value="Tandem AAA-ATPase domain"/>
    <property type="match status" value="1"/>
</dbReference>
<feature type="compositionally biased region" description="Polar residues" evidence="4">
    <location>
        <begin position="390"/>
        <end position="399"/>
    </location>
</feature>
<accession>A0AA35TQB3</accession>
<feature type="region of interest" description="Disordered" evidence="4">
    <location>
        <begin position="380"/>
        <end position="404"/>
    </location>
</feature>
<dbReference type="InterPro" id="IPR050628">
    <property type="entry name" value="SNF2_RAD54_helicase_TF"/>
</dbReference>
<dbReference type="PANTHER" id="PTHR45626:SF50">
    <property type="entry name" value="TRANSCRIPTION TERMINATION FACTOR 2"/>
    <property type="match status" value="1"/>
</dbReference>
<keyword evidence="1" id="KW-0547">Nucleotide-binding</keyword>
<comment type="caution">
    <text evidence="7">The sequence shown here is derived from an EMBL/GenBank/DDBJ whole genome shotgun (WGS) entry which is preliminary data.</text>
</comment>
<dbReference type="InterPro" id="IPR001650">
    <property type="entry name" value="Helicase_C-like"/>
</dbReference>
<evidence type="ECO:0000259" key="6">
    <source>
        <dbReference type="PROSITE" id="PS51194"/>
    </source>
</evidence>
<dbReference type="SMART" id="SM00487">
    <property type="entry name" value="DEXDc"/>
    <property type="match status" value="1"/>
</dbReference>
<dbReference type="Gene3D" id="3.40.50.300">
    <property type="entry name" value="P-loop containing nucleotide triphosphate hydrolases"/>
    <property type="match status" value="1"/>
</dbReference>
<dbReference type="PROSITE" id="PS51194">
    <property type="entry name" value="HELICASE_CTER"/>
    <property type="match status" value="1"/>
</dbReference>
<dbReference type="InterPro" id="IPR049730">
    <property type="entry name" value="SNF2/RAD54-like_C"/>
</dbReference>
<dbReference type="InterPro" id="IPR014001">
    <property type="entry name" value="Helicase_ATP-bd"/>
</dbReference>
<dbReference type="GO" id="GO:0016787">
    <property type="term" value="F:hydrolase activity"/>
    <property type="evidence" value="ECO:0007669"/>
    <property type="project" value="UniProtKB-KW"/>
</dbReference>
<feature type="domain" description="Helicase ATP-binding" evidence="5">
    <location>
        <begin position="106"/>
        <end position="297"/>
    </location>
</feature>
<dbReference type="GO" id="GO:0006281">
    <property type="term" value="P:DNA repair"/>
    <property type="evidence" value="ECO:0007669"/>
    <property type="project" value="TreeGrafter"/>
</dbReference>
<keyword evidence="8" id="KW-1185">Reference proteome</keyword>
<keyword evidence="3" id="KW-0067">ATP-binding</keyword>
<keyword evidence="2" id="KW-0378">Hydrolase</keyword>